<name>A0AAD7DQY0_MYCRO</name>
<feature type="region of interest" description="Disordered" evidence="1">
    <location>
        <begin position="1"/>
        <end position="81"/>
    </location>
</feature>
<evidence type="ECO:0000256" key="1">
    <source>
        <dbReference type="SAM" id="MobiDB-lite"/>
    </source>
</evidence>
<comment type="caution">
    <text evidence="2">The sequence shown here is derived from an EMBL/GenBank/DDBJ whole genome shotgun (WGS) entry which is preliminary data.</text>
</comment>
<feature type="region of interest" description="Disordered" evidence="1">
    <location>
        <begin position="1019"/>
        <end position="1105"/>
    </location>
</feature>
<reference evidence="2" key="1">
    <citation type="submission" date="2023-03" db="EMBL/GenBank/DDBJ databases">
        <title>Massive genome expansion in bonnet fungi (Mycena s.s.) driven by repeated elements and novel gene families across ecological guilds.</title>
        <authorList>
            <consortium name="Lawrence Berkeley National Laboratory"/>
            <person name="Harder C.B."/>
            <person name="Miyauchi S."/>
            <person name="Viragh M."/>
            <person name="Kuo A."/>
            <person name="Thoen E."/>
            <person name="Andreopoulos B."/>
            <person name="Lu D."/>
            <person name="Skrede I."/>
            <person name="Drula E."/>
            <person name="Henrissat B."/>
            <person name="Morin E."/>
            <person name="Kohler A."/>
            <person name="Barry K."/>
            <person name="LaButti K."/>
            <person name="Morin E."/>
            <person name="Salamov A."/>
            <person name="Lipzen A."/>
            <person name="Mereny Z."/>
            <person name="Hegedus B."/>
            <person name="Baldrian P."/>
            <person name="Stursova M."/>
            <person name="Weitz H."/>
            <person name="Taylor A."/>
            <person name="Grigoriev I.V."/>
            <person name="Nagy L.G."/>
            <person name="Martin F."/>
            <person name="Kauserud H."/>
        </authorList>
    </citation>
    <scope>NUCLEOTIDE SEQUENCE</scope>
    <source>
        <strain evidence="2">CBHHK067</strain>
    </source>
</reference>
<protein>
    <submittedName>
        <fullName evidence="2">Uncharacterized protein</fullName>
    </submittedName>
</protein>
<feature type="compositionally biased region" description="Basic and acidic residues" evidence="1">
    <location>
        <begin position="49"/>
        <end position="64"/>
    </location>
</feature>
<feature type="compositionally biased region" description="Polar residues" evidence="1">
    <location>
        <begin position="7"/>
        <end position="29"/>
    </location>
</feature>
<dbReference type="AlphaFoldDB" id="A0AAD7DQY0"/>
<feature type="region of interest" description="Disordered" evidence="1">
    <location>
        <begin position="97"/>
        <end position="168"/>
    </location>
</feature>
<feature type="compositionally biased region" description="Gly residues" evidence="1">
    <location>
        <begin position="1088"/>
        <end position="1105"/>
    </location>
</feature>
<feature type="region of interest" description="Disordered" evidence="1">
    <location>
        <begin position="921"/>
        <end position="943"/>
    </location>
</feature>
<feature type="compositionally biased region" description="Gly residues" evidence="1">
    <location>
        <begin position="732"/>
        <end position="741"/>
    </location>
</feature>
<dbReference type="EMBL" id="JARKIE010000035">
    <property type="protein sequence ID" value="KAJ7696254.1"/>
    <property type="molecule type" value="Genomic_DNA"/>
</dbReference>
<evidence type="ECO:0000313" key="3">
    <source>
        <dbReference type="Proteomes" id="UP001221757"/>
    </source>
</evidence>
<feature type="compositionally biased region" description="Basic residues" evidence="1">
    <location>
        <begin position="921"/>
        <end position="930"/>
    </location>
</feature>
<feature type="region of interest" description="Disordered" evidence="1">
    <location>
        <begin position="732"/>
        <end position="762"/>
    </location>
</feature>
<feature type="compositionally biased region" description="Basic and acidic residues" evidence="1">
    <location>
        <begin position="812"/>
        <end position="827"/>
    </location>
</feature>
<accession>A0AAD7DQY0</accession>
<feature type="region of interest" description="Disordered" evidence="1">
    <location>
        <begin position="623"/>
        <end position="696"/>
    </location>
</feature>
<keyword evidence="3" id="KW-1185">Reference proteome</keyword>
<feature type="compositionally biased region" description="Polar residues" evidence="1">
    <location>
        <begin position="649"/>
        <end position="672"/>
    </location>
</feature>
<dbReference type="Proteomes" id="UP001221757">
    <property type="component" value="Unassembled WGS sequence"/>
</dbReference>
<feature type="region of interest" description="Disordered" evidence="1">
    <location>
        <begin position="244"/>
        <end position="276"/>
    </location>
</feature>
<proteinExistence type="predicted"/>
<evidence type="ECO:0000313" key="2">
    <source>
        <dbReference type="EMBL" id="KAJ7696254.1"/>
    </source>
</evidence>
<sequence length="1105" mass="117344">MEHPQNGIANTAESNSDSDNAETSQVTDKSPNKKIVRISATDDAPSHLPDLRFNRERGSPDQRKISGSGEPRAPGPGRLPADIFSAEVASPTRKTLILGALKDTPPGPSRRQFLRGRSESPTPASRSARDLDTGHHETDVDASDLEEGKIRETRAATPTSGTSKAAPLSYADAARTTKHATMDMTSLLPAPKAAADVATPDPNGTRAGDTTLTIVTMAPPNNAVTQATEAAAGVAHPANIAEAGHDGQSTMSVDEEAETAQPSHQPSMVDHQDADAMSDVKETHAPDPNMEAIARMQIAAATAPADAGHNYIFDNPRQAAEHAASIAREKAATAAKMAQEAQDVLLAAELHEQQVRRAEKIRRIATNIPHPPQARLPTTSTTVIQDADGNITIDGVLFPNLDIAAAAPPTHADLNPHRLIPAESADPEGPEDAWRVNETQPNEGNWPHLVIPAAHAYDNVHETQLAKILEDPRRHLLTVPFVGGRRLTELIPELPAMCLDAIKGCGPPSSFTVIPATAADLTYTKYAGMPSVYAGPIILIIVCHNERACENVRRKEVHAKDQVAAFSIIGPEDVEESWTSTILVPSFAGGEPETRTECRKSIMKFIWYDTLLGTIIQRGLAPARPSQKHALPSPSLPTPDGANTRKHTPSSSNHAPPTTITGRRSSIASTRKPSLLATIPSRQSTRWPMSPSDPAASYDTHPAWACPFIKDPLWWGPRDQLSNITEGRLACGGGRGGGHRGNTGVRGTRRARGTTVTLESARQPPHQVLKLPFTNVQPISVVPPWNQWPLEDIDVRVGRSESPTAVGMTPGSRDKEKELDEEERKAEMPAGTRSEGDVPPDGEELMAEWQKGHHRIIERCAGPSEEIKVEAIRTIDGERVSSAYRGPEVVVRGLVEKLKGAPCAMEPDPALGRGIEERLAREHHHHHAHGRAPTVSTSAAADNNDKGCDADAFEVAQDWDGLEGTRVGLGRGGCKGLIGHAQQFMRDLPAPPHRMLYPQAIHLRAPPLPPPADVRIRKAAADDEDEDVAAGGRGGSGASTPLGGVFGEEAHASPGPMGLGDGAEESPGAKVMFDLPDLPDNTDPSSSGGAGVGAGAGAGVGAGKG</sequence>
<gene>
    <name evidence="2" type="ORF">B0H17DRAFT_1198170</name>
</gene>
<feature type="region of interest" description="Disordered" evidence="1">
    <location>
        <begin position="801"/>
        <end position="840"/>
    </location>
</feature>
<feature type="compositionally biased region" description="Basic and acidic residues" evidence="1">
    <location>
        <begin position="127"/>
        <end position="139"/>
    </location>
</feature>
<organism evidence="2 3">
    <name type="scientific">Mycena rosella</name>
    <name type="common">Pink bonnet</name>
    <name type="synonym">Agaricus rosellus</name>
    <dbReference type="NCBI Taxonomy" id="1033263"/>
    <lineage>
        <taxon>Eukaryota</taxon>
        <taxon>Fungi</taxon>
        <taxon>Dikarya</taxon>
        <taxon>Basidiomycota</taxon>
        <taxon>Agaricomycotina</taxon>
        <taxon>Agaricomycetes</taxon>
        <taxon>Agaricomycetidae</taxon>
        <taxon>Agaricales</taxon>
        <taxon>Marasmiineae</taxon>
        <taxon>Mycenaceae</taxon>
        <taxon>Mycena</taxon>
    </lineage>
</organism>